<feature type="transmembrane region" description="Helical" evidence="9">
    <location>
        <begin position="12"/>
        <end position="30"/>
    </location>
</feature>
<dbReference type="Pfam" id="PF09594">
    <property type="entry name" value="GT87"/>
    <property type="match status" value="1"/>
</dbReference>
<evidence type="ECO:0000256" key="3">
    <source>
        <dbReference type="ARBA" id="ARBA00022676"/>
    </source>
</evidence>
<evidence type="ECO:0000256" key="8">
    <source>
        <dbReference type="ARBA" id="ARBA00024033"/>
    </source>
</evidence>
<feature type="transmembrane region" description="Helical" evidence="9">
    <location>
        <begin position="276"/>
        <end position="297"/>
    </location>
</feature>
<evidence type="ECO:0000256" key="1">
    <source>
        <dbReference type="ARBA" id="ARBA00004651"/>
    </source>
</evidence>
<feature type="transmembrane region" description="Helical" evidence="9">
    <location>
        <begin position="71"/>
        <end position="92"/>
    </location>
</feature>
<dbReference type="RefSeq" id="WP_344810040.1">
    <property type="nucleotide sequence ID" value="NZ_BAABAB010000056.1"/>
</dbReference>
<evidence type="ECO:0000313" key="10">
    <source>
        <dbReference type="EMBL" id="GAA3643011.1"/>
    </source>
</evidence>
<feature type="transmembrane region" description="Helical" evidence="9">
    <location>
        <begin position="304"/>
        <end position="323"/>
    </location>
</feature>
<comment type="caution">
    <text evidence="10">The sequence shown here is derived from an EMBL/GenBank/DDBJ whole genome shotgun (WGS) entry which is preliminary data.</text>
</comment>
<keyword evidence="4" id="KW-0808">Transferase</keyword>
<evidence type="ECO:0000256" key="5">
    <source>
        <dbReference type="ARBA" id="ARBA00022692"/>
    </source>
</evidence>
<comment type="similarity">
    <text evidence="8">Belongs to the glycosyltransferase 87 family.</text>
</comment>
<evidence type="ECO:0000256" key="9">
    <source>
        <dbReference type="SAM" id="Phobius"/>
    </source>
</evidence>
<dbReference type="PANTHER" id="PTHR33908:SF11">
    <property type="entry name" value="MEMBRANE PROTEIN"/>
    <property type="match status" value="1"/>
</dbReference>
<feature type="transmembrane region" description="Helical" evidence="9">
    <location>
        <begin position="50"/>
        <end position="66"/>
    </location>
</feature>
<dbReference type="Proteomes" id="UP001501490">
    <property type="component" value="Unassembled WGS sequence"/>
</dbReference>
<evidence type="ECO:0000256" key="7">
    <source>
        <dbReference type="ARBA" id="ARBA00023136"/>
    </source>
</evidence>
<evidence type="ECO:0000256" key="2">
    <source>
        <dbReference type="ARBA" id="ARBA00022475"/>
    </source>
</evidence>
<reference evidence="11" key="1">
    <citation type="journal article" date="2019" name="Int. J. Syst. Evol. Microbiol.">
        <title>The Global Catalogue of Microorganisms (GCM) 10K type strain sequencing project: providing services to taxonomists for standard genome sequencing and annotation.</title>
        <authorList>
            <consortium name="The Broad Institute Genomics Platform"/>
            <consortium name="The Broad Institute Genome Sequencing Center for Infectious Disease"/>
            <person name="Wu L."/>
            <person name="Ma J."/>
        </authorList>
    </citation>
    <scope>NUCLEOTIDE SEQUENCE [LARGE SCALE GENOMIC DNA]</scope>
    <source>
        <strain evidence="11">JCM 16929</strain>
    </source>
</reference>
<dbReference type="InterPro" id="IPR050297">
    <property type="entry name" value="LipidA_mod_glycosyltrf_83"/>
</dbReference>
<evidence type="ECO:0000256" key="4">
    <source>
        <dbReference type="ARBA" id="ARBA00022679"/>
    </source>
</evidence>
<protein>
    <recommendedName>
        <fullName evidence="12">DUF2029 domain-containing protein</fullName>
    </recommendedName>
</protein>
<dbReference type="PANTHER" id="PTHR33908">
    <property type="entry name" value="MANNOSYLTRANSFERASE YKCB-RELATED"/>
    <property type="match status" value="1"/>
</dbReference>
<feature type="transmembrane region" description="Helical" evidence="9">
    <location>
        <begin position="184"/>
        <end position="206"/>
    </location>
</feature>
<keyword evidence="11" id="KW-1185">Reference proteome</keyword>
<keyword evidence="3" id="KW-0328">Glycosyltransferase</keyword>
<dbReference type="EMBL" id="BAABAB010000056">
    <property type="protein sequence ID" value="GAA3643011.1"/>
    <property type="molecule type" value="Genomic_DNA"/>
</dbReference>
<feature type="transmembrane region" description="Helical" evidence="9">
    <location>
        <begin position="218"/>
        <end position="242"/>
    </location>
</feature>
<proteinExistence type="inferred from homology"/>
<sequence length="504" mass="53007">MSVDERWRRLDHRGHVALTAIGLATLAIAARLLPLLRGGGLTGLGNYDDGVYYSAGTALLHGLLPYRDYVFLHPPGIILLLAPFGLAGVAGHDPTGLAVARLGCVLLGAINTLLVAVILRPAGRVHALVGAAFYATAFPAIYIEWTPLLEGPAQTCLLASVALLARCEADSDARWLPVFCAGGLLGISATFKIWGVVAVVTVLAWYGLRRRWRAGGWIALGAAAGTTIVCLPFFAAAPVAMWRMVVTDQLGRNRSAMSVPRRLAAILDLGLHARLISHPALLAGAFVVAVAVLVAATRVAPARLCVVLTLSLSTLLAISPSWFLHYPGLATGPLAVSVGAGTGFLIRAAAARRRWAGASAAVLVGLLLAFGAAPLPALRLGTAFPAQRLAVAMRALPPTDCVTADDPATLVALNVLTRDLDHGCPFVADLGGFSYELATERGGWVRREDDPRWQRLYLGYLASGDVTLSCRFGGLGALAPTTTATVSRWPVIIRAGRYAVRMPN</sequence>
<comment type="subcellular location">
    <subcellularLocation>
        <location evidence="1">Cell membrane</location>
        <topology evidence="1">Multi-pass membrane protein</topology>
    </subcellularLocation>
</comment>
<feature type="transmembrane region" description="Helical" evidence="9">
    <location>
        <begin position="98"/>
        <end position="118"/>
    </location>
</feature>
<feature type="transmembrane region" description="Helical" evidence="9">
    <location>
        <begin position="125"/>
        <end position="143"/>
    </location>
</feature>
<accession>A0ABP7AYK6</accession>
<keyword evidence="7 9" id="KW-0472">Membrane</keyword>
<name>A0ABP7AYK6_9ACTN</name>
<evidence type="ECO:0008006" key="12">
    <source>
        <dbReference type="Google" id="ProtNLM"/>
    </source>
</evidence>
<organism evidence="10 11">
    <name type="scientific">Microlunatus ginsengisoli</name>
    <dbReference type="NCBI Taxonomy" id="363863"/>
    <lineage>
        <taxon>Bacteria</taxon>
        <taxon>Bacillati</taxon>
        <taxon>Actinomycetota</taxon>
        <taxon>Actinomycetes</taxon>
        <taxon>Propionibacteriales</taxon>
        <taxon>Propionibacteriaceae</taxon>
        <taxon>Microlunatus</taxon>
    </lineage>
</organism>
<evidence type="ECO:0000256" key="6">
    <source>
        <dbReference type="ARBA" id="ARBA00022989"/>
    </source>
</evidence>
<keyword evidence="2" id="KW-1003">Cell membrane</keyword>
<gene>
    <name evidence="10" type="ORF">GCM10022236_52050</name>
</gene>
<keyword evidence="6 9" id="KW-1133">Transmembrane helix</keyword>
<feature type="transmembrane region" description="Helical" evidence="9">
    <location>
        <begin position="355"/>
        <end position="375"/>
    </location>
</feature>
<evidence type="ECO:0000313" key="11">
    <source>
        <dbReference type="Proteomes" id="UP001501490"/>
    </source>
</evidence>
<dbReference type="InterPro" id="IPR018584">
    <property type="entry name" value="GT87"/>
</dbReference>
<keyword evidence="5 9" id="KW-0812">Transmembrane</keyword>
<feature type="transmembrane region" description="Helical" evidence="9">
    <location>
        <begin position="329"/>
        <end position="348"/>
    </location>
</feature>